<sequence length="58" mass="6714">MEAQSMKKVNDVMRFQALVDKKRVIITKATIRYALRLVDAEGIGCLPNEEIFTELERM</sequence>
<accession>A0A699SFA3</accession>
<proteinExistence type="predicted"/>
<organism evidence="1">
    <name type="scientific">Tanacetum cinerariifolium</name>
    <name type="common">Dalmatian daisy</name>
    <name type="synonym">Chrysanthemum cinerariifolium</name>
    <dbReference type="NCBI Taxonomy" id="118510"/>
    <lineage>
        <taxon>Eukaryota</taxon>
        <taxon>Viridiplantae</taxon>
        <taxon>Streptophyta</taxon>
        <taxon>Embryophyta</taxon>
        <taxon>Tracheophyta</taxon>
        <taxon>Spermatophyta</taxon>
        <taxon>Magnoliopsida</taxon>
        <taxon>eudicotyledons</taxon>
        <taxon>Gunneridae</taxon>
        <taxon>Pentapetalae</taxon>
        <taxon>asterids</taxon>
        <taxon>campanulids</taxon>
        <taxon>Asterales</taxon>
        <taxon>Asteraceae</taxon>
        <taxon>Asteroideae</taxon>
        <taxon>Anthemideae</taxon>
        <taxon>Anthemidinae</taxon>
        <taxon>Tanacetum</taxon>
    </lineage>
</organism>
<feature type="non-terminal residue" evidence="1">
    <location>
        <position position="58"/>
    </location>
</feature>
<comment type="caution">
    <text evidence="1">The sequence shown here is derived from an EMBL/GenBank/DDBJ whole genome shotgun (WGS) entry which is preliminary data.</text>
</comment>
<evidence type="ECO:0000313" key="1">
    <source>
        <dbReference type="EMBL" id="GFC96281.1"/>
    </source>
</evidence>
<dbReference type="EMBL" id="BKCJ011159273">
    <property type="protein sequence ID" value="GFC96281.1"/>
    <property type="molecule type" value="Genomic_DNA"/>
</dbReference>
<name>A0A699SFA3_TANCI</name>
<gene>
    <name evidence="1" type="ORF">Tci_868251</name>
</gene>
<reference evidence="1" key="1">
    <citation type="journal article" date="2019" name="Sci. Rep.">
        <title>Draft genome of Tanacetum cinerariifolium, the natural source of mosquito coil.</title>
        <authorList>
            <person name="Yamashiro T."/>
            <person name="Shiraishi A."/>
            <person name="Satake H."/>
            <person name="Nakayama K."/>
        </authorList>
    </citation>
    <scope>NUCLEOTIDE SEQUENCE</scope>
</reference>
<dbReference type="AlphaFoldDB" id="A0A699SFA3"/>
<protein>
    <submittedName>
        <fullName evidence="1">Uncharacterized protein</fullName>
    </submittedName>
</protein>